<proteinExistence type="predicted"/>
<name>A0A964XS75_9PROT</name>
<comment type="caution">
    <text evidence="1">The sequence shown here is derived from an EMBL/GenBank/DDBJ whole genome shotgun (WGS) entry which is preliminary data.</text>
</comment>
<accession>A0A964XS75</accession>
<sequence>MGEPLFLGVGIDAVDACCLAHLVDQVGEHGLSGAGLAREVFHDSPFAFRQYHVNGDWALLAKPPAAPDRLVVLLEAV</sequence>
<gene>
    <name evidence="1" type="ORF">EBV32_04375</name>
</gene>
<evidence type="ECO:0000313" key="1">
    <source>
        <dbReference type="EMBL" id="NBN88307.1"/>
    </source>
</evidence>
<reference evidence="1" key="1">
    <citation type="submission" date="2018-10" db="EMBL/GenBank/DDBJ databases">
        <title>Iterative Subtractive Binning of Freshwater Chronoseries Metagenomes Recovers Nearly Complete Genomes from over Four Hundred Novel Species.</title>
        <authorList>
            <person name="Rodriguez-R L.M."/>
            <person name="Tsementzi D."/>
            <person name="Luo C."/>
            <person name="Konstantinidis K.T."/>
        </authorList>
    </citation>
    <scope>NUCLEOTIDE SEQUENCE</scope>
    <source>
        <strain evidence="1">WB7_6_001</strain>
    </source>
</reference>
<dbReference type="EMBL" id="RGET01000086">
    <property type="protein sequence ID" value="NBN88307.1"/>
    <property type="molecule type" value="Genomic_DNA"/>
</dbReference>
<protein>
    <submittedName>
        <fullName evidence="1">Uncharacterized protein</fullName>
    </submittedName>
</protein>
<organism evidence="1 2">
    <name type="scientific">Candidatus Fonsibacter lacus</name>
    <dbReference type="NCBI Taxonomy" id="2576439"/>
    <lineage>
        <taxon>Bacteria</taxon>
        <taxon>Pseudomonadati</taxon>
        <taxon>Pseudomonadota</taxon>
        <taxon>Alphaproteobacteria</taxon>
        <taxon>Candidatus Pelagibacterales</taxon>
        <taxon>Candidatus Pelagibacterales incertae sedis</taxon>
        <taxon>Candidatus Fonsibacter</taxon>
    </lineage>
</organism>
<evidence type="ECO:0000313" key="2">
    <source>
        <dbReference type="Proteomes" id="UP000713222"/>
    </source>
</evidence>
<dbReference type="AlphaFoldDB" id="A0A964XS75"/>
<dbReference type="Proteomes" id="UP000713222">
    <property type="component" value="Unassembled WGS sequence"/>
</dbReference>